<dbReference type="PANTHER" id="PTHR10629">
    <property type="entry name" value="CYTOSINE-SPECIFIC METHYLTRANSFERASE"/>
    <property type="match status" value="1"/>
</dbReference>
<evidence type="ECO:0000256" key="1">
    <source>
        <dbReference type="ARBA" id="ARBA00011975"/>
    </source>
</evidence>
<protein>
    <recommendedName>
        <fullName evidence="1">DNA (cytosine-5-)-methyltransferase</fullName>
        <ecNumber evidence="1">2.1.1.37</ecNumber>
    </recommendedName>
</protein>
<dbReference type="PRINTS" id="PR00105">
    <property type="entry name" value="C5METTRFRASE"/>
</dbReference>
<proteinExistence type="predicted"/>
<dbReference type="InterPro" id="IPR050390">
    <property type="entry name" value="C5-Methyltransferase"/>
</dbReference>
<name>A0A6C0APX4_9ZZZZ</name>
<dbReference type="PANTHER" id="PTHR10629:SF52">
    <property type="entry name" value="DNA (CYTOSINE-5)-METHYLTRANSFERASE 1"/>
    <property type="match status" value="1"/>
</dbReference>
<dbReference type="EMBL" id="MN740760">
    <property type="protein sequence ID" value="QHS81879.1"/>
    <property type="molecule type" value="Genomic_DNA"/>
</dbReference>
<dbReference type="InterPro" id="IPR001525">
    <property type="entry name" value="C5_MeTfrase"/>
</dbReference>
<dbReference type="NCBIfam" id="TIGR00675">
    <property type="entry name" value="dcm"/>
    <property type="match status" value="1"/>
</dbReference>
<dbReference type="GO" id="GO:0003886">
    <property type="term" value="F:DNA (cytosine-5-)-methyltransferase activity"/>
    <property type="evidence" value="ECO:0007669"/>
    <property type="project" value="UniProtKB-EC"/>
</dbReference>
<evidence type="ECO:0000256" key="3">
    <source>
        <dbReference type="ARBA" id="ARBA00022679"/>
    </source>
</evidence>
<keyword evidence="3" id="KW-0808">Transferase</keyword>
<evidence type="ECO:0000256" key="4">
    <source>
        <dbReference type="ARBA" id="ARBA00022691"/>
    </source>
</evidence>
<evidence type="ECO:0000313" key="5">
    <source>
        <dbReference type="EMBL" id="QHS81879.1"/>
    </source>
</evidence>
<dbReference type="Gene3D" id="3.40.50.150">
    <property type="entry name" value="Vaccinia Virus protein VP39"/>
    <property type="match status" value="1"/>
</dbReference>
<dbReference type="AlphaFoldDB" id="A0A6C0APX4"/>
<dbReference type="InterPro" id="IPR018117">
    <property type="entry name" value="C5_DNA_meth_AS"/>
</dbReference>
<keyword evidence="4" id="KW-0949">S-adenosyl-L-methionine</keyword>
<dbReference type="PROSITE" id="PS00094">
    <property type="entry name" value="C5_MTASE_1"/>
    <property type="match status" value="1"/>
</dbReference>
<organism evidence="5">
    <name type="scientific">viral metagenome</name>
    <dbReference type="NCBI Taxonomy" id="1070528"/>
    <lineage>
        <taxon>unclassified sequences</taxon>
        <taxon>metagenomes</taxon>
        <taxon>organismal metagenomes</taxon>
    </lineage>
</organism>
<accession>A0A6C0APX4</accession>
<dbReference type="Pfam" id="PF00145">
    <property type="entry name" value="DNA_methylase"/>
    <property type="match status" value="1"/>
</dbReference>
<dbReference type="GO" id="GO:0032259">
    <property type="term" value="P:methylation"/>
    <property type="evidence" value="ECO:0007669"/>
    <property type="project" value="UniProtKB-KW"/>
</dbReference>
<reference evidence="5" key="1">
    <citation type="journal article" date="2020" name="Nature">
        <title>Giant virus diversity and host interactions through global metagenomics.</title>
        <authorList>
            <person name="Schulz F."/>
            <person name="Roux S."/>
            <person name="Paez-Espino D."/>
            <person name="Jungbluth S."/>
            <person name="Walsh D.A."/>
            <person name="Denef V.J."/>
            <person name="McMahon K.D."/>
            <person name="Konstantinidis K.T."/>
            <person name="Eloe-Fadrosh E.A."/>
            <person name="Kyrpides N.C."/>
            <person name="Woyke T."/>
        </authorList>
    </citation>
    <scope>NUCLEOTIDE SEQUENCE</scope>
    <source>
        <strain evidence="5">GVMAG-S-1101164-72</strain>
    </source>
</reference>
<dbReference type="SUPFAM" id="SSF53335">
    <property type="entry name" value="S-adenosyl-L-methionine-dependent methyltransferases"/>
    <property type="match status" value="1"/>
</dbReference>
<dbReference type="Gene3D" id="3.90.120.10">
    <property type="entry name" value="DNA Methylase, subunit A, domain 2"/>
    <property type="match status" value="1"/>
</dbReference>
<dbReference type="InterPro" id="IPR029063">
    <property type="entry name" value="SAM-dependent_MTases_sf"/>
</dbReference>
<keyword evidence="2" id="KW-0489">Methyltransferase</keyword>
<dbReference type="EC" id="2.1.1.37" evidence="1"/>
<evidence type="ECO:0000256" key="2">
    <source>
        <dbReference type="ARBA" id="ARBA00022603"/>
    </source>
</evidence>
<dbReference type="PROSITE" id="PS51679">
    <property type="entry name" value="SAM_MT_C5"/>
    <property type="match status" value="1"/>
</dbReference>
<sequence length="459" mass="51298">MDLSKQTLLQLISLCKERKIKGYSGKRKEQLIALLAPQNEIVQPEPELVPEKAIELVQVKPERRAMSLFSGAGGDTLGLEHANYKVVAFSEFKAPAIKTHQLVFPDSVHLVNPINKCPDIVAIPPKVFEPYKGIIDVLVAGCPCQGFSHAGKKNPGDPRNELIHQVLRVANIVQPTWIVFENVKGLMARYGRDPVTNKPSLVIDIIKDLFKRNGYNTTNKIIQVTDAGVPQKRQRLILIAHRSPVDGGKPYPHIPWHRITSYPSIPTIRHILQPHLYNATEFTKVPADLDPRFWITTTATEPSGTPHPNLVRLVKGLRNASTKEIDANPQITDLITEPNGLISFGKRSGGYHGEVLDPDQPSKTIICTYNLCPRLFVGLRNPAINKYWLRTLTPSELGQIQGFPADYPWQGTEKEAIIQIGNAIPPPLMERIVNALPFATFKEEEQVPGKEELEDEEEE</sequence>